<dbReference type="OrthoDB" id="1121052at2"/>
<evidence type="ECO:0000313" key="2">
    <source>
        <dbReference type="EMBL" id="RDB55062.1"/>
    </source>
</evidence>
<dbReference type="Gene3D" id="2.60.120.10">
    <property type="entry name" value="Jelly Rolls"/>
    <property type="match status" value="1"/>
</dbReference>
<dbReference type="Pfam" id="PF07883">
    <property type="entry name" value="Cupin_2"/>
    <property type="match status" value="1"/>
</dbReference>
<dbReference type="EMBL" id="PPTP01000006">
    <property type="protein sequence ID" value="RDB55062.1"/>
    <property type="molecule type" value="Genomic_DNA"/>
</dbReference>
<dbReference type="RefSeq" id="WP_042436509.1">
    <property type="nucleotide sequence ID" value="NZ_CABKQR010000004.1"/>
</dbReference>
<dbReference type="AlphaFoldDB" id="A0A369L7J8"/>
<accession>A0A369L7J8</accession>
<sequence length="113" mass="11889">MAELIKNVEHASIFTLKDLVEIEPGRVNSLTLSQTPGCKMTVFAIDADEGMSSHAASGDALITVLEGTGEITVNDVPHQLSAGQSIVMTSGSPHSVRGVTPFKMQLTVVKPAE</sequence>
<keyword evidence="3" id="KW-1185">Reference proteome</keyword>
<dbReference type="InterPro" id="IPR011051">
    <property type="entry name" value="RmlC_Cupin_sf"/>
</dbReference>
<evidence type="ECO:0000313" key="3">
    <source>
        <dbReference type="Proteomes" id="UP000253792"/>
    </source>
</evidence>
<dbReference type="InterPro" id="IPR013096">
    <property type="entry name" value="Cupin_2"/>
</dbReference>
<dbReference type="PANTHER" id="PTHR37694">
    <property type="entry name" value="SLR8022 PROTEIN"/>
    <property type="match status" value="1"/>
</dbReference>
<dbReference type="InterPro" id="IPR014710">
    <property type="entry name" value="RmlC-like_jellyroll"/>
</dbReference>
<dbReference type="PANTHER" id="PTHR37694:SF1">
    <property type="entry name" value="SLR8022 PROTEIN"/>
    <property type="match status" value="1"/>
</dbReference>
<name>A0A369L7J8_9ACTN</name>
<reference evidence="2 3" key="1">
    <citation type="journal article" date="2018" name="Elife">
        <title>Discovery and characterization of a prevalent human gut bacterial enzyme sufficient for the inactivation of a family of plant toxins.</title>
        <authorList>
            <person name="Koppel N."/>
            <person name="Bisanz J.E."/>
            <person name="Pandelia M.E."/>
            <person name="Turnbaugh P.J."/>
            <person name="Balskus E.P."/>
        </authorList>
    </citation>
    <scope>NUCLEOTIDE SEQUENCE [LARGE SCALE GENOMIC DNA]</scope>
    <source>
        <strain evidence="3">anaerobia AP69FAA</strain>
    </source>
</reference>
<dbReference type="CDD" id="cd02230">
    <property type="entry name" value="cupin_HP0902-like"/>
    <property type="match status" value="1"/>
</dbReference>
<dbReference type="Proteomes" id="UP000253792">
    <property type="component" value="Unassembled WGS sequence"/>
</dbReference>
<comment type="caution">
    <text evidence="2">The sequence shown here is derived from an EMBL/GenBank/DDBJ whole genome shotgun (WGS) entry which is preliminary data.</text>
</comment>
<dbReference type="GeneID" id="82936493"/>
<protein>
    <submittedName>
        <fullName evidence="2">Cupin domain-containing protein</fullName>
    </submittedName>
</protein>
<evidence type="ECO:0000259" key="1">
    <source>
        <dbReference type="Pfam" id="PF07883"/>
    </source>
</evidence>
<feature type="domain" description="Cupin type-2" evidence="1">
    <location>
        <begin position="48"/>
        <end position="108"/>
    </location>
</feature>
<dbReference type="SUPFAM" id="SSF51182">
    <property type="entry name" value="RmlC-like cupins"/>
    <property type="match status" value="1"/>
</dbReference>
<proteinExistence type="predicted"/>
<organism evidence="2 3">
    <name type="scientific">Senegalimassilia anaerobia</name>
    <dbReference type="NCBI Taxonomy" id="1473216"/>
    <lineage>
        <taxon>Bacteria</taxon>
        <taxon>Bacillati</taxon>
        <taxon>Actinomycetota</taxon>
        <taxon>Coriobacteriia</taxon>
        <taxon>Coriobacteriales</taxon>
        <taxon>Coriobacteriaceae</taxon>
        <taxon>Senegalimassilia</taxon>
    </lineage>
</organism>
<dbReference type="STRING" id="1034345.GCA_000236865_01773"/>
<gene>
    <name evidence="2" type="ORF">C1880_07495</name>
</gene>